<evidence type="ECO:0000313" key="2">
    <source>
        <dbReference type="EMBL" id="JAE11692.1"/>
    </source>
</evidence>
<name>A0A0A9FH84_ARUDO</name>
<feature type="compositionally biased region" description="Basic and acidic residues" evidence="1">
    <location>
        <begin position="42"/>
        <end position="55"/>
    </location>
</feature>
<dbReference type="EMBL" id="GBRH01186204">
    <property type="protein sequence ID" value="JAE11692.1"/>
    <property type="molecule type" value="Transcribed_RNA"/>
</dbReference>
<protein>
    <submittedName>
        <fullName evidence="2">Uncharacterized protein</fullName>
    </submittedName>
</protein>
<evidence type="ECO:0000256" key="1">
    <source>
        <dbReference type="SAM" id="MobiDB-lite"/>
    </source>
</evidence>
<reference evidence="2" key="1">
    <citation type="submission" date="2014-09" db="EMBL/GenBank/DDBJ databases">
        <authorList>
            <person name="Magalhaes I.L.F."/>
            <person name="Oliveira U."/>
            <person name="Santos F.R."/>
            <person name="Vidigal T.H.D.A."/>
            <person name="Brescovit A.D."/>
            <person name="Santos A.J."/>
        </authorList>
    </citation>
    <scope>NUCLEOTIDE SEQUENCE</scope>
    <source>
        <tissue evidence="2">Shoot tissue taken approximately 20 cm above the soil surface</tissue>
    </source>
</reference>
<proteinExistence type="predicted"/>
<accession>A0A0A9FH84</accession>
<feature type="region of interest" description="Disordered" evidence="1">
    <location>
        <begin position="1"/>
        <end position="100"/>
    </location>
</feature>
<sequence>MRAPKQCPLRPGGAKTLAPRRQQQATAEHPGSNGLQRRRVARSTEKPAPRRESSRVDGATGGGRAGTLARETDRCGRGAGFAAARRGGGVVGEERRAREG</sequence>
<reference evidence="2" key="2">
    <citation type="journal article" date="2015" name="Data Brief">
        <title>Shoot transcriptome of the giant reed, Arundo donax.</title>
        <authorList>
            <person name="Barrero R.A."/>
            <person name="Guerrero F.D."/>
            <person name="Moolhuijzen P."/>
            <person name="Goolsby J.A."/>
            <person name="Tidwell J."/>
            <person name="Bellgard S.E."/>
            <person name="Bellgard M.I."/>
        </authorList>
    </citation>
    <scope>NUCLEOTIDE SEQUENCE</scope>
    <source>
        <tissue evidence="2">Shoot tissue taken approximately 20 cm above the soil surface</tissue>
    </source>
</reference>
<dbReference type="AlphaFoldDB" id="A0A0A9FH84"/>
<organism evidence="2">
    <name type="scientific">Arundo donax</name>
    <name type="common">Giant reed</name>
    <name type="synonym">Donax arundinaceus</name>
    <dbReference type="NCBI Taxonomy" id="35708"/>
    <lineage>
        <taxon>Eukaryota</taxon>
        <taxon>Viridiplantae</taxon>
        <taxon>Streptophyta</taxon>
        <taxon>Embryophyta</taxon>
        <taxon>Tracheophyta</taxon>
        <taxon>Spermatophyta</taxon>
        <taxon>Magnoliopsida</taxon>
        <taxon>Liliopsida</taxon>
        <taxon>Poales</taxon>
        <taxon>Poaceae</taxon>
        <taxon>PACMAD clade</taxon>
        <taxon>Arundinoideae</taxon>
        <taxon>Arundineae</taxon>
        <taxon>Arundo</taxon>
    </lineage>
</organism>